<organism evidence="2 3">
    <name type="scientific">Chitinimonas prasina</name>
    <dbReference type="NCBI Taxonomy" id="1434937"/>
    <lineage>
        <taxon>Bacteria</taxon>
        <taxon>Pseudomonadati</taxon>
        <taxon>Pseudomonadota</taxon>
        <taxon>Betaproteobacteria</taxon>
        <taxon>Neisseriales</taxon>
        <taxon>Chitinibacteraceae</taxon>
        <taxon>Chitinimonas</taxon>
    </lineage>
</organism>
<dbReference type="Pfam" id="PF00814">
    <property type="entry name" value="TsaD"/>
    <property type="match status" value="1"/>
</dbReference>
<evidence type="ECO:0000259" key="1">
    <source>
        <dbReference type="Pfam" id="PF00814"/>
    </source>
</evidence>
<dbReference type="SUPFAM" id="SSF53067">
    <property type="entry name" value="Actin-like ATPase domain"/>
    <property type="match status" value="2"/>
</dbReference>
<dbReference type="CDD" id="cd24032">
    <property type="entry name" value="ASKHA_NBD_TsaB"/>
    <property type="match status" value="1"/>
</dbReference>
<evidence type="ECO:0000313" key="2">
    <source>
        <dbReference type="EMBL" id="GLR13799.1"/>
    </source>
</evidence>
<dbReference type="EMBL" id="BSOG01000002">
    <property type="protein sequence ID" value="GLR13799.1"/>
    <property type="molecule type" value="Genomic_DNA"/>
</dbReference>
<protein>
    <submittedName>
        <fullName evidence="2">tRNA (Adenosine(37)-N6)-threonylcarbamoyltransferase complex dimerization subunit type 1 TsaB</fullName>
    </submittedName>
</protein>
<dbReference type="Proteomes" id="UP001156706">
    <property type="component" value="Unassembled WGS sequence"/>
</dbReference>
<dbReference type="InterPro" id="IPR043129">
    <property type="entry name" value="ATPase_NBD"/>
</dbReference>
<feature type="domain" description="Gcp-like" evidence="1">
    <location>
        <begin position="30"/>
        <end position="143"/>
    </location>
</feature>
<dbReference type="PANTHER" id="PTHR11735:SF11">
    <property type="entry name" value="TRNA THREONYLCARBAMOYLADENOSINE BIOSYNTHESIS PROTEIN TSAB"/>
    <property type="match status" value="1"/>
</dbReference>
<dbReference type="NCBIfam" id="TIGR03725">
    <property type="entry name" value="T6A_YeaZ"/>
    <property type="match status" value="1"/>
</dbReference>
<reference evidence="3" key="1">
    <citation type="journal article" date="2019" name="Int. J. Syst. Evol. Microbiol.">
        <title>The Global Catalogue of Microorganisms (GCM) 10K type strain sequencing project: providing services to taxonomists for standard genome sequencing and annotation.</title>
        <authorList>
            <consortium name="The Broad Institute Genomics Platform"/>
            <consortium name="The Broad Institute Genome Sequencing Center for Infectious Disease"/>
            <person name="Wu L."/>
            <person name="Ma J."/>
        </authorList>
    </citation>
    <scope>NUCLEOTIDE SEQUENCE [LARGE SCALE GENOMIC DNA]</scope>
    <source>
        <strain evidence="3">NBRC 110044</strain>
    </source>
</reference>
<dbReference type="InterPro" id="IPR022496">
    <property type="entry name" value="T6A_TsaB"/>
</dbReference>
<dbReference type="RefSeq" id="WP_284196884.1">
    <property type="nucleotide sequence ID" value="NZ_BSOG01000002.1"/>
</dbReference>
<dbReference type="InterPro" id="IPR000905">
    <property type="entry name" value="Gcp-like_dom"/>
</dbReference>
<comment type="caution">
    <text evidence="2">The sequence shown here is derived from an EMBL/GenBank/DDBJ whole genome shotgun (WGS) entry which is preliminary data.</text>
</comment>
<evidence type="ECO:0000313" key="3">
    <source>
        <dbReference type="Proteomes" id="UP001156706"/>
    </source>
</evidence>
<dbReference type="Gene3D" id="3.30.420.40">
    <property type="match status" value="2"/>
</dbReference>
<gene>
    <name evidence="2" type="ORF">GCM10007907_25890</name>
</gene>
<accession>A0ABQ5YLK7</accession>
<name>A0ABQ5YLK7_9NEIS</name>
<keyword evidence="3" id="KW-1185">Reference proteome</keyword>
<sequence length="227" mass="24085">MNLLTLDTSTEYLSLCLLYKGEVLARDWHAQQRHAELTLPMMQALLADAGASFSQLDGLALSIGPGSFTGLRIGCGIVQGLAFGLDIPTVGVNTLAALAADTDSPQSLAVLDARMGELYLAGFTRQGDDWVESVATTVCGPQALPPLPDGNWLGVGSGFAVQGEALARQYGAQLAGVEGSRFPHARGVLKLAQREFAAGRATRAEQLELLYIRDKVALKTSEREKKA</sequence>
<dbReference type="PANTHER" id="PTHR11735">
    <property type="entry name" value="TRNA N6-ADENOSINE THREONYLCARBAMOYLTRANSFERASE"/>
    <property type="match status" value="1"/>
</dbReference>
<proteinExistence type="predicted"/>